<gene>
    <name evidence="2" type="ORF">DPMN_063337</name>
</gene>
<dbReference type="EMBL" id="JAIWYP010000013">
    <property type="protein sequence ID" value="KAH3720438.1"/>
    <property type="molecule type" value="Genomic_DNA"/>
</dbReference>
<sequence length="85" mass="9381">MEEPQGAVEGKPTEEEMLEILSKKYEFHLKGTPYTAKQVGTKPKMLPFISSPIQSPFYPSGNQPSSSGHKKFLKGNGPKTCCFFG</sequence>
<reference evidence="2" key="2">
    <citation type="submission" date="2020-11" db="EMBL/GenBank/DDBJ databases">
        <authorList>
            <person name="McCartney M.A."/>
            <person name="Auch B."/>
            <person name="Kono T."/>
            <person name="Mallez S."/>
            <person name="Becker A."/>
            <person name="Gohl D.M."/>
            <person name="Silverstein K.A.T."/>
            <person name="Koren S."/>
            <person name="Bechman K.B."/>
            <person name="Herman A."/>
            <person name="Abrahante J.E."/>
            <person name="Garbe J."/>
        </authorList>
    </citation>
    <scope>NUCLEOTIDE SEQUENCE</scope>
    <source>
        <strain evidence="2">Duluth1</strain>
        <tissue evidence="2">Whole animal</tissue>
    </source>
</reference>
<protein>
    <submittedName>
        <fullName evidence="2">Uncharacterized protein</fullName>
    </submittedName>
</protein>
<keyword evidence="3" id="KW-1185">Reference proteome</keyword>
<evidence type="ECO:0000256" key="1">
    <source>
        <dbReference type="SAM" id="MobiDB-lite"/>
    </source>
</evidence>
<evidence type="ECO:0000313" key="3">
    <source>
        <dbReference type="Proteomes" id="UP000828390"/>
    </source>
</evidence>
<reference evidence="2" key="1">
    <citation type="journal article" date="2019" name="bioRxiv">
        <title>The Genome of the Zebra Mussel, Dreissena polymorpha: A Resource for Invasive Species Research.</title>
        <authorList>
            <person name="McCartney M.A."/>
            <person name="Auch B."/>
            <person name="Kono T."/>
            <person name="Mallez S."/>
            <person name="Zhang Y."/>
            <person name="Obille A."/>
            <person name="Becker A."/>
            <person name="Abrahante J.E."/>
            <person name="Garbe J."/>
            <person name="Badalamenti J.P."/>
            <person name="Herman A."/>
            <person name="Mangelson H."/>
            <person name="Liachko I."/>
            <person name="Sullivan S."/>
            <person name="Sone E.D."/>
            <person name="Koren S."/>
            <person name="Silverstein K.A.T."/>
            <person name="Beckman K.B."/>
            <person name="Gohl D.M."/>
        </authorList>
    </citation>
    <scope>NUCLEOTIDE SEQUENCE</scope>
    <source>
        <strain evidence="2">Duluth1</strain>
        <tissue evidence="2">Whole animal</tissue>
    </source>
</reference>
<accession>A0A9D4HK50</accession>
<dbReference type="AlphaFoldDB" id="A0A9D4HK50"/>
<dbReference type="Proteomes" id="UP000828390">
    <property type="component" value="Unassembled WGS sequence"/>
</dbReference>
<name>A0A9D4HK50_DREPO</name>
<comment type="caution">
    <text evidence="2">The sequence shown here is derived from an EMBL/GenBank/DDBJ whole genome shotgun (WGS) entry which is preliminary data.</text>
</comment>
<organism evidence="2 3">
    <name type="scientific">Dreissena polymorpha</name>
    <name type="common">Zebra mussel</name>
    <name type="synonym">Mytilus polymorpha</name>
    <dbReference type="NCBI Taxonomy" id="45954"/>
    <lineage>
        <taxon>Eukaryota</taxon>
        <taxon>Metazoa</taxon>
        <taxon>Spiralia</taxon>
        <taxon>Lophotrochozoa</taxon>
        <taxon>Mollusca</taxon>
        <taxon>Bivalvia</taxon>
        <taxon>Autobranchia</taxon>
        <taxon>Heteroconchia</taxon>
        <taxon>Euheterodonta</taxon>
        <taxon>Imparidentia</taxon>
        <taxon>Neoheterodontei</taxon>
        <taxon>Myida</taxon>
        <taxon>Dreissenoidea</taxon>
        <taxon>Dreissenidae</taxon>
        <taxon>Dreissena</taxon>
    </lineage>
</organism>
<feature type="region of interest" description="Disordered" evidence="1">
    <location>
        <begin position="57"/>
        <end position="77"/>
    </location>
</feature>
<proteinExistence type="predicted"/>
<evidence type="ECO:0000313" key="2">
    <source>
        <dbReference type="EMBL" id="KAH3720438.1"/>
    </source>
</evidence>